<evidence type="ECO:0000259" key="1">
    <source>
        <dbReference type="Pfam" id="PF07883"/>
    </source>
</evidence>
<keyword evidence="3" id="KW-1185">Reference proteome</keyword>
<reference evidence="2 3" key="1">
    <citation type="journal article" date="2024" name="Appl. Environ. Microbiol.">
        <title>Pontiella agarivorans sp. nov., a novel marine anaerobic bacterium capable of degrading macroalgal polysaccharides and fixing nitrogen.</title>
        <authorList>
            <person name="Liu N."/>
            <person name="Kivenson V."/>
            <person name="Peng X."/>
            <person name="Cui Z."/>
            <person name="Lankiewicz T.S."/>
            <person name="Gosselin K.M."/>
            <person name="English C.J."/>
            <person name="Blair E.M."/>
            <person name="O'Malley M.A."/>
            <person name="Valentine D.L."/>
        </authorList>
    </citation>
    <scope>NUCLEOTIDE SEQUENCE [LARGE SCALE GENOMIC DNA]</scope>
    <source>
        <strain evidence="2 3">NLcol2</strain>
    </source>
</reference>
<dbReference type="SUPFAM" id="SSF51182">
    <property type="entry name" value="RmlC-like cupins"/>
    <property type="match status" value="1"/>
</dbReference>
<dbReference type="Pfam" id="PF07883">
    <property type="entry name" value="Cupin_2"/>
    <property type="match status" value="1"/>
</dbReference>
<dbReference type="EMBL" id="JARVCO010000010">
    <property type="protein sequence ID" value="MDZ8119349.1"/>
    <property type="molecule type" value="Genomic_DNA"/>
</dbReference>
<dbReference type="Gene3D" id="2.60.120.10">
    <property type="entry name" value="Jelly Rolls"/>
    <property type="match status" value="1"/>
</dbReference>
<protein>
    <submittedName>
        <fullName evidence="2">Cupin domain-containing protein</fullName>
    </submittedName>
</protein>
<comment type="caution">
    <text evidence="2">The sequence shown here is derived from an EMBL/GenBank/DDBJ whole genome shotgun (WGS) entry which is preliminary data.</text>
</comment>
<evidence type="ECO:0000313" key="2">
    <source>
        <dbReference type="EMBL" id="MDZ8119349.1"/>
    </source>
</evidence>
<dbReference type="Proteomes" id="UP001290861">
    <property type="component" value="Unassembled WGS sequence"/>
</dbReference>
<dbReference type="InterPro" id="IPR013096">
    <property type="entry name" value="Cupin_2"/>
</dbReference>
<dbReference type="InterPro" id="IPR014710">
    <property type="entry name" value="RmlC-like_jellyroll"/>
</dbReference>
<sequence>MKLVRINDVPETSVSHNAKIRKQVVVENGVVPHLTNYSRAVFPPGEKADRHVHRDMTEIFTCESGCGEIRVNEVGYEFSPGITVVVEPGDAHEIINTGPAELIVRYFGLVTD</sequence>
<gene>
    <name evidence="2" type="ORF">P9H32_12025</name>
</gene>
<dbReference type="RefSeq" id="WP_322609133.1">
    <property type="nucleotide sequence ID" value="NZ_JARVCO010000010.1"/>
</dbReference>
<organism evidence="2 3">
    <name type="scientific">Pontiella agarivorans</name>
    <dbReference type="NCBI Taxonomy" id="3038953"/>
    <lineage>
        <taxon>Bacteria</taxon>
        <taxon>Pseudomonadati</taxon>
        <taxon>Kiritimatiellota</taxon>
        <taxon>Kiritimatiellia</taxon>
        <taxon>Kiritimatiellales</taxon>
        <taxon>Pontiellaceae</taxon>
        <taxon>Pontiella</taxon>
    </lineage>
</organism>
<feature type="domain" description="Cupin type-2" evidence="1">
    <location>
        <begin position="40"/>
        <end position="104"/>
    </location>
</feature>
<dbReference type="InterPro" id="IPR011051">
    <property type="entry name" value="RmlC_Cupin_sf"/>
</dbReference>
<proteinExistence type="predicted"/>
<evidence type="ECO:0000313" key="3">
    <source>
        <dbReference type="Proteomes" id="UP001290861"/>
    </source>
</evidence>
<name>A0ABU5MYR3_9BACT</name>
<accession>A0ABU5MYR3</accession>